<dbReference type="EMBL" id="CP019633">
    <property type="protein sequence ID" value="AQQ08811.1"/>
    <property type="molecule type" value="Genomic_DNA"/>
</dbReference>
<feature type="transmembrane region" description="Helical" evidence="5">
    <location>
        <begin position="39"/>
        <end position="56"/>
    </location>
</feature>
<dbReference type="Proteomes" id="UP000188273">
    <property type="component" value="Chromosome"/>
</dbReference>
<feature type="transmembrane region" description="Helical" evidence="5">
    <location>
        <begin position="243"/>
        <end position="265"/>
    </location>
</feature>
<dbReference type="GO" id="GO:0005886">
    <property type="term" value="C:plasma membrane"/>
    <property type="evidence" value="ECO:0007669"/>
    <property type="project" value="TreeGrafter"/>
</dbReference>
<keyword evidence="8" id="KW-1185">Reference proteome</keyword>
<evidence type="ECO:0000256" key="2">
    <source>
        <dbReference type="ARBA" id="ARBA00022692"/>
    </source>
</evidence>
<feature type="domain" description="Sodium/calcium exchanger membrane region" evidence="6">
    <location>
        <begin position="173"/>
        <end position="314"/>
    </location>
</feature>
<dbReference type="STRING" id="1940790.L21SP3_00601"/>
<sequence>MDLNIITAVLANIAGVYMLCKGADMLVESSVSLAKKAGVSTFVVGLTVVSIGTSAPEAASSTAAAMKGAGSAALGNIFGSNIANIALIGGISSIIKPMAVSRRVSRIEMPAMNIIVLLMLAFLWNCYISRIEGLLMLAAFIILLYLVIYEARKGIKIAALEPVPETQMPLRKSVVFLVIGLLFLIAGAKLALEGAVYIGRVIGISEAVIGLIVLAIGTSLPELITCVTAALKGHENISVGNLIGSNIFNALLVTGTASTISPFSFEARLKGADYLLVLATGIIFQIFAARGGKISRGNGAFLLLIYIGYTAYCFIYG</sequence>
<dbReference type="Gene3D" id="1.20.1420.30">
    <property type="entry name" value="NCX, central ion-binding region"/>
    <property type="match status" value="1"/>
</dbReference>
<feature type="transmembrane region" description="Helical" evidence="5">
    <location>
        <begin position="6"/>
        <end position="27"/>
    </location>
</feature>
<dbReference type="RefSeq" id="WP_077539281.1">
    <property type="nucleotide sequence ID" value="NZ_CP019633.1"/>
</dbReference>
<evidence type="ECO:0000256" key="3">
    <source>
        <dbReference type="ARBA" id="ARBA00022989"/>
    </source>
</evidence>
<evidence type="ECO:0000313" key="8">
    <source>
        <dbReference type="Proteomes" id="UP000188273"/>
    </source>
</evidence>
<dbReference type="AlphaFoldDB" id="A0A1Q2HNB4"/>
<feature type="transmembrane region" description="Helical" evidence="5">
    <location>
        <begin position="107"/>
        <end position="125"/>
    </location>
</feature>
<dbReference type="Pfam" id="PF01699">
    <property type="entry name" value="Na_Ca_ex"/>
    <property type="match status" value="2"/>
</dbReference>
<dbReference type="InterPro" id="IPR044880">
    <property type="entry name" value="NCX_ion-bd_dom_sf"/>
</dbReference>
<feature type="domain" description="Sodium/calcium exchanger membrane region" evidence="6">
    <location>
        <begin position="9"/>
        <end position="148"/>
    </location>
</feature>
<dbReference type="GO" id="GO:0005262">
    <property type="term" value="F:calcium channel activity"/>
    <property type="evidence" value="ECO:0007669"/>
    <property type="project" value="TreeGrafter"/>
</dbReference>
<keyword evidence="2 5" id="KW-0812">Transmembrane</keyword>
<proteinExistence type="predicted"/>
<dbReference type="OrthoDB" id="9794225at2"/>
<accession>A0A1Q2HNB4</accession>
<feature type="transmembrane region" description="Helical" evidence="5">
    <location>
        <begin position="271"/>
        <end position="288"/>
    </location>
</feature>
<dbReference type="NCBIfam" id="TIGR00367">
    <property type="entry name" value="calcium/sodium antiporter"/>
    <property type="match status" value="1"/>
</dbReference>
<feature type="transmembrane region" description="Helical" evidence="5">
    <location>
        <begin position="208"/>
        <end position="231"/>
    </location>
</feature>
<dbReference type="KEGG" id="pbu:L21SP3_00601"/>
<dbReference type="InterPro" id="IPR004837">
    <property type="entry name" value="NaCa_Exmemb"/>
</dbReference>
<feature type="transmembrane region" description="Helical" evidence="5">
    <location>
        <begin position="300"/>
        <end position="316"/>
    </location>
</feature>
<feature type="transmembrane region" description="Helical" evidence="5">
    <location>
        <begin position="131"/>
        <end position="149"/>
    </location>
</feature>
<evidence type="ECO:0000259" key="6">
    <source>
        <dbReference type="Pfam" id="PF01699"/>
    </source>
</evidence>
<evidence type="ECO:0000256" key="1">
    <source>
        <dbReference type="ARBA" id="ARBA00004141"/>
    </source>
</evidence>
<evidence type="ECO:0000256" key="5">
    <source>
        <dbReference type="SAM" id="Phobius"/>
    </source>
</evidence>
<organism evidence="7 8">
    <name type="scientific">Sedimentisphaera cyanobacteriorum</name>
    <dbReference type="NCBI Taxonomy" id="1940790"/>
    <lineage>
        <taxon>Bacteria</taxon>
        <taxon>Pseudomonadati</taxon>
        <taxon>Planctomycetota</taxon>
        <taxon>Phycisphaerae</taxon>
        <taxon>Sedimentisphaerales</taxon>
        <taxon>Sedimentisphaeraceae</taxon>
        <taxon>Sedimentisphaera</taxon>
    </lineage>
</organism>
<reference evidence="8" key="1">
    <citation type="submission" date="2017-02" db="EMBL/GenBank/DDBJ databases">
        <title>Comparative genomics and description of representatives of a novel lineage of planctomycetes thriving in anoxic sediments.</title>
        <authorList>
            <person name="Spring S."/>
            <person name="Bunk B."/>
            <person name="Sproer C."/>
            <person name="Klenk H.-P."/>
        </authorList>
    </citation>
    <scope>NUCLEOTIDE SEQUENCE [LARGE SCALE GENOMIC DNA]</scope>
    <source>
        <strain evidence="8">L21-RPul-D3</strain>
    </source>
</reference>
<dbReference type="GO" id="GO:0006874">
    <property type="term" value="P:intracellular calcium ion homeostasis"/>
    <property type="evidence" value="ECO:0007669"/>
    <property type="project" value="TreeGrafter"/>
</dbReference>
<name>A0A1Q2HNB4_9BACT</name>
<comment type="subcellular location">
    <subcellularLocation>
        <location evidence="1">Membrane</location>
        <topology evidence="1">Multi-pass membrane protein</topology>
    </subcellularLocation>
</comment>
<keyword evidence="4 5" id="KW-0472">Membrane</keyword>
<feature type="transmembrane region" description="Helical" evidence="5">
    <location>
        <begin position="170"/>
        <end position="188"/>
    </location>
</feature>
<dbReference type="InterPro" id="IPR004481">
    <property type="entry name" value="K/Na/Ca-exchanger"/>
</dbReference>
<dbReference type="GO" id="GO:0008273">
    <property type="term" value="F:calcium, potassium:sodium antiporter activity"/>
    <property type="evidence" value="ECO:0007669"/>
    <property type="project" value="TreeGrafter"/>
</dbReference>
<feature type="transmembrane region" description="Helical" evidence="5">
    <location>
        <begin position="76"/>
        <end position="95"/>
    </location>
</feature>
<dbReference type="PANTHER" id="PTHR10846">
    <property type="entry name" value="SODIUM/POTASSIUM/CALCIUM EXCHANGER"/>
    <property type="match status" value="1"/>
</dbReference>
<dbReference type="PANTHER" id="PTHR10846:SF8">
    <property type="entry name" value="INNER MEMBRANE PROTEIN YRBG"/>
    <property type="match status" value="1"/>
</dbReference>
<gene>
    <name evidence="7" type="primary">yrbG</name>
    <name evidence="7" type="ORF">L21SP3_00601</name>
</gene>
<evidence type="ECO:0000256" key="4">
    <source>
        <dbReference type="ARBA" id="ARBA00023136"/>
    </source>
</evidence>
<evidence type="ECO:0000313" key="7">
    <source>
        <dbReference type="EMBL" id="AQQ08811.1"/>
    </source>
</evidence>
<protein>
    <submittedName>
        <fullName evidence="7">Inner membrane protein YrbG</fullName>
    </submittedName>
</protein>
<keyword evidence="3 5" id="KW-1133">Transmembrane helix</keyword>